<evidence type="ECO:0000256" key="1">
    <source>
        <dbReference type="ARBA" id="ARBA00022763"/>
    </source>
</evidence>
<dbReference type="InterPro" id="IPR050356">
    <property type="entry name" value="SulA_CellDiv_inhibitor"/>
</dbReference>
<dbReference type="Proteomes" id="UP001198571">
    <property type="component" value="Unassembled WGS sequence"/>
</dbReference>
<keyword evidence="4" id="KW-1185">Reference proteome</keyword>
<evidence type="ECO:0000313" key="4">
    <source>
        <dbReference type="Proteomes" id="UP001198571"/>
    </source>
</evidence>
<evidence type="ECO:0000259" key="2">
    <source>
        <dbReference type="Pfam" id="PF11799"/>
    </source>
</evidence>
<dbReference type="EMBL" id="JACDXX010000021">
    <property type="protein sequence ID" value="MCB5411865.1"/>
    <property type="molecule type" value="Genomic_DNA"/>
</dbReference>
<feature type="domain" description="DNA polymerase Y-family little finger" evidence="2">
    <location>
        <begin position="81"/>
        <end position="174"/>
    </location>
</feature>
<dbReference type="RefSeq" id="WP_226937298.1">
    <property type="nucleotide sequence ID" value="NZ_JACDXX010000021.1"/>
</dbReference>
<dbReference type="Pfam" id="PF11799">
    <property type="entry name" value="IMS_C"/>
    <property type="match status" value="1"/>
</dbReference>
<dbReference type="InterPro" id="IPR017961">
    <property type="entry name" value="DNA_pol_Y-fam_little_finger"/>
</dbReference>
<dbReference type="PANTHER" id="PTHR35369:SF2">
    <property type="entry name" value="BLR3025 PROTEIN"/>
    <property type="match status" value="1"/>
</dbReference>
<accession>A0ABS8CR35</accession>
<dbReference type="CDD" id="cd03468">
    <property type="entry name" value="PolY_like"/>
    <property type="match status" value="1"/>
</dbReference>
<name>A0ABS8CR35_9RHOB</name>
<dbReference type="InterPro" id="IPR043502">
    <property type="entry name" value="DNA/RNA_pol_sf"/>
</dbReference>
<proteinExistence type="predicted"/>
<evidence type="ECO:0000313" key="3">
    <source>
        <dbReference type="EMBL" id="MCB5411865.1"/>
    </source>
</evidence>
<organism evidence="3 4">
    <name type="scientific">Pseudogemmobacter faecipullorum</name>
    <dbReference type="NCBI Taxonomy" id="2755041"/>
    <lineage>
        <taxon>Bacteria</taxon>
        <taxon>Pseudomonadati</taxon>
        <taxon>Pseudomonadota</taxon>
        <taxon>Alphaproteobacteria</taxon>
        <taxon>Rhodobacterales</taxon>
        <taxon>Paracoccaceae</taxon>
        <taxon>Pseudogemmobacter</taxon>
    </lineage>
</organism>
<sequence length="335" mass="36845">MIPEGGLLSQLGPMPVSALRIEAPVADGLTRLGLHKIADLTAVPRAPLARRFGAELLRRLDQALGTQAEPVAAEADALHFGVRMTLPEPIGLTADVMGVLDRLLIRLCDKLASAQMGARAVRLELMRVDRSAAVVNVGIARAMRDPVRISALFLKGVDEVDSGFGIDGLRLTATVTESLAPEQIGNAQARAEDELSDLISRIGNRLGFDAVQRFLPASSRIPERSFLTVPAAYAATEAFPAKRRPRRPITLFPAEVLAQVSGSPPARFSWRRMGFTTLRAHGPERITPEWWFDDPAWRSGVRDYWRIETNEGPRLWLFRTPQSGARDWYAQGVFL</sequence>
<comment type="caution">
    <text evidence="3">The sequence shown here is derived from an EMBL/GenBank/DDBJ whole genome shotgun (WGS) entry which is preliminary data.</text>
</comment>
<protein>
    <submittedName>
        <fullName evidence="3">DNA polymerase Y family protein</fullName>
    </submittedName>
</protein>
<keyword evidence="1" id="KW-0227">DNA damage</keyword>
<reference evidence="3 4" key="1">
    <citation type="submission" date="2020-07" db="EMBL/GenBank/DDBJ databases">
        <title>Pseudogemmobacter sp. nov., isolated from poultry manure in Taiwan.</title>
        <authorList>
            <person name="Lin S.-Y."/>
            <person name="Tang Y.-S."/>
            <person name="Young C.-C."/>
        </authorList>
    </citation>
    <scope>NUCLEOTIDE SEQUENCE [LARGE SCALE GENOMIC DNA]</scope>
    <source>
        <strain evidence="3 4">CC-YST710</strain>
    </source>
</reference>
<gene>
    <name evidence="3" type="ORF">H0485_17890</name>
</gene>
<dbReference type="SUPFAM" id="SSF56672">
    <property type="entry name" value="DNA/RNA polymerases"/>
    <property type="match status" value="1"/>
</dbReference>
<dbReference type="PANTHER" id="PTHR35369">
    <property type="entry name" value="BLR3025 PROTEIN-RELATED"/>
    <property type="match status" value="1"/>
</dbReference>